<comment type="caution">
    <text evidence="1">The sequence shown here is derived from an EMBL/GenBank/DDBJ whole genome shotgun (WGS) entry which is preliminary data.</text>
</comment>
<protein>
    <submittedName>
        <fullName evidence="1">Uncharacterized protein</fullName>
    </submittedName>
</protein>
<evidence type="ECO:0000313" key="1">
    <source>
        <dbReference type="EMBL" id="OOK64541.1"/>
    </source>
</evidence>
<evidence type="ECO:0000313" key="2">
    <source>
        <dbReference type="Proteomes" id="UP000189229"/>
    </source>
</evidence>
<accession>A0A1V3WE38</accession>
<reference evidence="1 2" key="1">
    <citation type="submission" date="2017-02" db="EMBL/GenBank/DDBJ databases">
        <title>Complete genome sequences of Mycobacterium kansasii strains isolated from rhesus macaques.</title>
        <authorList>
            <person name="Panda A."/>
            <person name="Nagaraj S."/>
            <person name="Zhao X."/>
            <person name="Tettelin H."/>
            <person name="Detolla L.J."/>
        </authorList>
    </citation>
    <scope>NUCLEOTIDE SEQUENCE [LARGE SCALE GENOMIC DNA]</scope>
    <source>
        <strain evidence="1 2">11-3813</strain>
    </source>
</reference>
<organism evidence="1 2">
    <name type="scientific">Mycobacterium kansasii</name>
    <dbReference type="NCBI Taxonomy" id="1768"/>
    <lineage>
        <taxon>Bacteria</taxon>
        <taxon>Bacillati</taxon>
        <taxon>Actinomycetota</taxon>
        <taxon>Actinomycetes</taxon>
        <taxon>Mycobacteriales</taxon>
        <taxon>Mycobacteriaceae</taxon>
        <taxon>Mycobacterium</taxon>
    </lineage>
</organism>
<dbReference type="Proteomes" id="UP000189229">
    <property type="component" value="Unassembled WGS sequence"/>
</dbReference>
<name>A0A1V3WE38_MYCKA</name>
<dbReference type="EMBL" id="MVBM01000012">
    <property type="protein sequence ID" value="OOK64541.1"/>
    <property type="molecule type" value="Genomic_DNA"/>
</dbReference>
<proteinExistence type="predicted"/>
<sequence>MTESRPWGTRGQSLAVSAGAFAADDRVRDLVLEALEHRSGEVALWGDEWPWG</sequence>
<dbReference type="AlphaFoldDB" id="A0A1V3WE38"/>
<gene>
    <name evidence="1" type="ORF">BZL30_9132</name>
</gene>